<feature type="domain" description="ABC transporter" evidence="5">
    <location>
        <begin position="6"/>
        <end position="252"/>
    </location>
</feature>
<dbReference type="InterPro" id="IPR027417">
    <property type="entry name" value="P-loop_NTPase"/>
</dbReference>
<dbReference type="SMART" id="SM00382">
    <property type="entry name" value="AAA"/>
    <property type="match status" value="1"/>
</dbReference>
<dbReference type="SUPFAM" id="SSF52540">
    <property type="entry name" value="P-loop containing nucleoside triphosphate hydrolases"/>
    <property type="match status" value="1"/>
</dbReference>
<keyword evidence="4 6" id="KW-0067">ATP-binding</keyword>
<name>A0A857CFG4_9HYPH</name>
<evidence type="ECO:0000313" key="6">
    <source>
        <dbReference type="EMBL" id="QGZ37202.1"/>
    </source>
</evidence>
<dbReference type="CDD" id="cd03257">
    <property type="entry name" value="ABC_NikE_OppD_transporters"/>
    <property type="match status" value="1"/>
</dbReference>
<dbReference type="KEGG" id="siw:GH266_02775"/>
<dbReference type="PANTHER" id="PTHR43776:SF8">
    <property type="entry name" value="ABC TRANSPORTER, ATP-BINDING PROTEIN"/>
    <property type="match status" value="1"/>
</dbReference>
<dbReference type="PANTHER" id="PTHR43776">
    <property type="entry name" value="TRANSPORT ATP-BINDING PROTEIN"/>
    <property type="match status" value="1"/>
</dbReference>
<protein>
    <submittedName>
        <fullName evidence="6">ATP-binding cassette domain-containing protein</fullName>
    </submittedName>
</protein>
<dbReference type="GO" id="GO:0016887">
    <property type="term" value="F:ATP hydrolysis activity"/>
    <property type="evidence" value="ECO:0007669"/>
    <property type="project" value="InterPro"/>
</dbReference>
<dbReference type="Gene3D" id="3.40.50.300">
    <property type="entry name" value="P-loop containing nucleotide triphosphate hydrolases"/>
    <property type="match status" value="1"/>
</dbReference>
<organism evidence="6 7">
    <name type="scientific">Stappia indica</name>
    <dbReference type="NCBI Taxonomy" id="538381"/>
    <lineage>
        <taxon>Bacteria</taxon>
        <taxon>Pseudomonadati</taxon>
        <taxon>Pseudomonadota</taxon>
        <taxon>Alphaproteobacteria</taxon>
        <taxon>Hyphomicrobiales</taxon>
        <taxon>Stappiaceae</taxon>
        <taxon>Stappia</taxon>
    </lineage>
</organism>
<keyword evidence="2" id="KW-0813">Transport</keyword>
<proteinExistence type="inferred from homology"/>
<dbReference type="GO" id="GO:0005524">
    <property type="term" value="F:ATP binding"/>
    <property type="evidence" value="ECO:0007669"/>
    <property type="project" value="UniProtKB-KW"/>
</dbReference>
<dbReference type="InterPro" id="IPR003593">
    <property type="entry name" value="AAA+_ATPase"/>
</dbReference>
<evidence type="ECO:0000313" key="7">
    <source>
        <dbReference type="Proteomes" id="UP000435648"/>
    </source>
</evidence>
<dbReference type="PROSITE" id="PS50893">
    <property type="entry name" value="ABC_TRANSPORTER_2"/>
    <property type="match status" value="1"/>
</dbReference>
<evidence type="ECO:0000256" key="3">
    <source>
        <dbReference type="ARBA" id="ARBA00022741"/>
    </source>
</evidence>
<dbReference type="EMBL" id="CP046908">
    <property type="protein sequence ID" value="QGZ37202.1"/>
    <property type="molecule type" value="Genomic_DNA"/>
</dbReference>
<dbReference type="PROSITE" id="PS00211">
    <property type="entry name" value="ABC_TRANSPORTER_1"/>
    <property type="match status" value="1"/>
</dbReference>
<evidence type="ECO:0000259" key="5">
    <source>
        <dbReference type="PROSITE" id="PS50893"/>
    </source>
</evidence>
<dbReference type="OrthoDB" id="9802264at2"/>
<comment type="similarity">
    <text evidence="1">Belongs to the ABC transporter superfamily.</text>
</comment>
<dbReference type="GO" id="GO:0055085">
    <property type="term" value="P:transmembrane transport"/>
    <property type="evidence" value="ECO:0007669"/>
    <property type="project" value="UniProtKB-ARBA"/>
</dbReference>
<reference evidence="6 7" key="1">
    <citation type="submission" date="2019-12" db="EMBL/GenBank/DDBJ databases">
        <title>The genome of Stappia indica PHM037.</title>
        <authorList>
            <person name="Kacar D."/>
            <person name="Galan B."/>
            <person name="Canedo L."/>
            <person name="Rodriguez P."/>
            <person name="de la Calle F."/>
            <person name="Garcia J.L."/>
        </authorList>
    </citation>
    <scope>NUCLEOTIDE SEQUENCE [LARGE SCALE GENOMIC DNA]</scope>
    <source>
        <strain evidence="6 7">PHM037</strain>
    </source>
</reference>
<accession>A0A857CFG4</accession>
<dbReference type="InterPro" id="IPR050319">
    <property type="entry name" value="ABC_transp_ATP-bind"/>
</dbReference>
<sequence>MSDIVMELRDVRRTYSLSGGMFGKPRDLHALDGVSLQLHRGEVLALVGESGSGKSTLSRILLGLEAPTSGEVFLDGAPVASIRRRAFAARVQPVFQDPYSSLNPRKTVRQIIEAPLVIAGGVAASERLRRVRELLDILRMPERMLEAYPSQMSGGQRQRVAIARALISRPEIVVCDEPTSALDVSVQAEVLNLLMELRAEFGLTYLFISHDLAVVEYIADRVAVMQSGRLVEVAGAEALFAAPQHDYTRRLLASALTVPAASPNT</sequence>
<evidence type="ECO:0000256" key="2">
    <source>
        <dbReference type="ARBA" id="ARBA00022448"/>
    </source>
</evidence>
<dbReference type="AlphaFoldDB" id="A0A857CFG4"/>
<keyword evidence="3" id="KW-0547">Nucleotide-binding</keyword>
<dbReference type="InterPro" id="IPR017871">
    <property type="entry name" value="ABC_transporter-like_CS"/>
</dbReference>
<evidence type="ECO:0000256" key="1">
    <source>
        <dbReference type="ARBA" id="ARBA00005417"/>
    </source>
</evidence>
<dbReference type="Proteomes" id="UP000435648">
    <property type="component" value="Chromosome"/>
</dbReference>
<dbReference type="Pfam" id="PF00005">
    <property type="entry name" value="ABC_tran"/>
    <property type="match status" value="1"/>
</dbReference>
<gene>
    <name evidence="6" type="ORF">GH266_02775</name>
</gene>
<dbReference type="InterPro" id="IPR003439">
    <property type="entry name" value="ABC_transporter-like_ATP-bd"/>
</dbReference>
<evidence type="ECO:0000256" key="4">
    <source>
        <dbReference type="ARBA" id="ARBA00022840"/>
    </source>
</evidence>